<dbReference type="EMBL" id="MZ089794">
    <property type="protein sequence ID" value="QXN75239.1"/>
    <property type="molecule type" value="Genomic_DNA"/>
</dbReference>
<protein>
    <submittedName>
        <fullName evidence="1">Uncharacterized protein</fullName>
    </submittedName>
</protein>
<proteinExistence type="predicted"/>
<organism evidence="1">
    <name type="scientific">Microvirus mar48</name>
    <dbReference type="NCBI Taxonomy" id="2851183"/>
    <lineage>
        <taxon>Viruses</taxon>
        <taxon>Monodnaviria</taxon>
        <taxon>Sangervirae</taxon>
        <taxon>Phixviricota</taxon>
        <taxon>Malgrandaviricetes</taxon>
        <taxon>Petitvirales</taxon>
        <taxon>Microviridae</taxon>
    </lineage>
</organism>
<evidence type="ECO:0000313" key="1">
    <source>
        <dbReference type="EMBL" id="QXN75239.1"/>
    </source>
</evidence>
<accession>A0A8F5MJS5</accession>
<reference evidence="1" key="1">
    <citation type="submission" date="2021-04" db="EMBL/GenBank/DDBJ databases">
        <title>Genomes of microviruses identified in yellow-bellied marmot fecal samples.</title>
        <authorList>
            <person name="Varsani A."/>
            <person name="Kraberger S."/>
            <person name="Chatterjee A."/>
            <person name="Richet C."/>
            <person name="Fontenele R.S."/>
            <person name="Schmidlin K."/>
            <person name="Blumstein D.T."/>
        </authorList>
    </citation>
    <scope>NUCLEOTIDE SEQUENCE</scope>
    <source>
        <strain evidence="1">Mar48</strain>
    </source>
</reference>
<name>A0A8F5MJS5_9VIRU</name>
<sequence length="151" mass="16794">MNAFKVMSKISNRVFVLVELTSIGDSVVSVKLSPSLRLGRFDFSAVSRLILDSLLPGGYLVYPLFDGTYLVSSADRKAPLASCFSIPFDCRHFEFDATVELEDGLLHDVRFSLNQSTSDRDDYTVMNTRILRLVGSVSIEVDENETSEIDA</sequence>